<organism evidence="2 3">
    <name type="scientific">Caligus rogercresseyi</name>
    <name type="common">Sea louse</name>
    <dbReference type="NCBI Taxonomy" id="217165"/>
    <lineage>
        <taxon>Eukaryota</taxon>
        <taxon>Metazoa</taxon>
        <taxon>Ecdysozoa</taxon>
        <taxon>Arthropoda</taxon>
        <taxon>Crustacea</taxon>
        <taxon>Multicrustacea</taxon>
        <taxon>Hexanauplia</taxon>
        <taxon>Copepoda</taxon>
        <taxon>Siphonostomatoida</taxon>
        <taxon>Caligidae</taxon>
        <taxon>Caligus</taxon>
    </lineage>
</organism>
<evidence type="ECO:0000256" key="1">
    <source>
        <dbReference type="ARBA" id="ARBA00004123"/>
    </source>
</evidence>
<protein>
    <submittedName>
        <fullName evidence="2">Uncharacterized protein</fullName>
    </submittedName>
</protein>
<dbReference type="InterPro" id="IPR009057">
    <property type="entry name" value="Homeodomain-like_sf"/>
</dbReference>
<feature type="non-terminal residue" evidence="2">
    <location>
        <position position="85"/>
    </location>
</feature>
<dbReference type="Gene3D" id="1.10.10.10">
    <property type="entry name" value="Winged helix-like DNA-binding domain superfamily/Winged helix DNA-binding domain"/>
    <property type="match status" value="1"/>
</dbReference>
<accession>A0A7T8JV71</accession>
<gene>
    <name evidence="2" type="ORF">FKW44_023547</name>
</gene>
<dbReference type="InterPro" id="IPR036388">
    <property type="entry name" value="WH-like_DNA-bd_sf"/>
</dbReference>
<evidence type="ECO:0000313" key="2">
    <source>
        <dbReference type="EMBL" id="QQP35351.1"/>
    </source>
</evidence>
<comment type="subcellular location">
    <subcellularLocation>
        <location evidence="1">Nucleus</location>
    </subcellularLocation>
</comment>
<dbReference type="EMBL" id="CP045907">
    <property type="protein sequence ID" value="QQP35351.1"/>
    <property type="molecule type" value="Genomic_DNA"/>
</dbReference>
<dbReference type="AlphaFoldDB" id="A0A7T8JV71"/>
<keyword evidence="3" id="KW-1185">Reference proteome</keyword>
<proteinExistence type="predicted"/>
<dbReference type="Pfam" id="PF13384">
    <property type="entry name" value="HTH_23"/>
    <property type="match status" value="1"/>
</dbReference>
<dbReference type="Proteomes" id="UP000595437">
    <property type="component" value="Chromosome 18"/>
</dbReference>
<sequence length="85" mass="9580">MEQTRRDTVIDLLCAGHGPAAIIKLLKYPRRTVYDITKKWEESRISKRKDTSPGVNPGTPMSILARKRGVHLLSSPGWTLWLLGP</sequence>
<name>A0A7T8JV71_CALRO</name>
<reference evidence="3" key="1">
    <citation type="submission" date="2021-01" db="EMBL/GenBank/DDBJ databases">
        <title>Caligus Genome Assembly.</title>
        <authorList>
            <person name="Gallardo-Escarate C."/>
        </authorList>
    </citation>
    <scope>NUCLEOTIDE SEQUENCE [LARGE SCALE GENOMIC DNA]</scope>
</reference>
<evidence type="ECO:0000313" key="3">
    <source>
        <dbReference type="Proteomes" id="UP000595437"/>
    </source>
</evidence>
<dbReference type="SUPFAM" id="SSF46689">
    <property type="entry name" value="Homeodomain-like"/>
    <property type="match status" value="1"/>
</dbReference>
<dbReference type="OrthoDB" id="5871893at2759"/>
<dbReference type="GO" id="GO:0005634">
    <property type="term" value="C:nucleus"/>
    <property type="evidence" value="ECO:0007669"/>
    <property type="project" value="UniProtKB-SubCell"/>
</dbReference>